<dbReference type="Gene3D" id="1.10.287.110">
    <property type="entry name" value="DnaJ domain"/>
    <property type="match status" value="1"/>
</dbReference>
<dbReference type="InterPro" id="IPR036869">
    <property type="entry name" value="J_dom_sf"/>
</dbReference>
<accession>A0A813GAT3</accession>
<dbReference type="CDD" id="cd06257">
    <property type="entry name" value="DnaJ"/>
    <property type="match status" value="1"/>
</dbReference>
<dbReference type="PRINTS" id="PR00625">
    <property type="entry name" value="JDOMAIN"/>
</dbReference>
<feature type="non-terminal residue" evidence="3">
    <location>
        <position position="236"/>
    </location>
</feature>
<feature type="domain" description="J" evidence="2">
    <location>
        <begin position="33"/>
        <end position="109"/>
    </location>
</feature>
<sequence>MAAIRPLLRCSADAFVASCRCFRGTRQGFADEDPYAILGVRIGASASEVRAAYLRAALQTHPDVLAAGAEAKQSAESDKDFRQILDAYQRLRAGAWSPSVARRPYRPAEGGAGPWATRTAHTDGRPPFSAVSQDQADKLFRAVFGGRGVEDMLKEEFDRLGVKPGVHGAVVREGIFARLLREARLLKVSSSSRARDSRQHEGRESAAVPEQPPRGWPRVEVDRQPVAEANGARSVR</sequence>
<dbReference type="AlphaFoldDB" id="A0A813GAT3"/>
<proteinExistence type="predicted"/>
<feature type="region of interest" description="Disordered" evidence="1">
    <location>
        <begin position="190"/>
        <end position="236"/>
    </location>
</feature>
<comment type="caution">
    <text evidence="3">The sequence shown here is derived from an EMBL/GenBank/DDBJ whole genome shotgun (WGS) entry which is preliminary data.</text>
</comment>
<evidence type="ECO:0000313" key="3">
    <source>
        <dbReference type="EMBL" id="CAE8623887.1"/>
    </source>
</evidence>
<dbReference type="SUPFAM" id="SSF46565">
    <property type="entry name" value="Chaperone J-domain"/>
    <property type="match status" value="1"/>
</dbReference>
<dbReference type="InterPro" id="IPR050817">
    <property type="entry name" value="DjlA_DnaK_co-chaperone"/>
</dbReference>
<dbReference type="SMART" id="SM00271">
    <property type="entry name" value="DnaJ"/>
    <property type="match status" value="1"/>
</dbReference>
<dbReference type="OrthoDB" id="552049at2759"/>
<name>A0A813GAT3_POLGL</name>
<keyword evidence="4" id="KW-1185">Reference proteome</keyword>
<feature type="compositionally biased region" description="Basic and acidic residues" evidence="1">
    <location>
        <begin position="193"/>
        <end position="204"/>
    </location>
</feature>
<dbReference type="Proteomes" id="UP000654075">
    <property type="component" value="Unassembled WGS sequence"/>
</dbReference>
<dbReference type="PROSITE" id="PS50076">
    <property type="entry name" value="DNAJ_2"/>
    <property type="match status" value="1"/>
</dbReference>
<evidence type="ECO:0000256" key="1">
    <source>
        <dbReference type="SAM" id="MobiDB-lite"/>
    </source>
</evidence>
<organism evidence="3 4">
    <name type="scientific">Polarella glacialis</name>
    <name type="common">Dinoflagellate</name>
    <dbReference type="NCBI Taxonomy" id="89957"/>
    <lineage>
        <taxon>Eukaryota</taxon>
        <taxon>Sar</taxon>
        <taxon>Alveolata</taxon>
        <taxon>Dinophyceae</taxon>
        <taxon>Suessiales</taxon>
        <taxon>Suessiaceae</taxon>
        <taxon>Polarella</taxon>
    </lineage>
</organism>
<feature type="region of interest" description="Disordered" evidence="1">
    <location>
        <begin position="102"/>
        <end position="131"/>
    </location>
</feature>
<gene>
    <name evidence="3" type="ORF">PGLA1383_LOCUS41094</name>
</gene>
<evidence type="ECO:0000313" key="4">
    <source>
        <dbReference type="Proteomes" id="UP000654075"/>
    </source>
</evidence>
<evidence type="ECO:0000259" key="2">
    <source>
        <dbReference type="PROSITE" id="PS50076"/>
    </source>
</evidence>
<dbReference type="InterPro" id="IPR001623">
    <property type="entry name" value="DnaJ_domain"/>
</dbReference>
<dbReference type="EMBL" id="CAJNNV010028260">
    <property type="protein sequence ID" value="CAE8623887.1"/>
    <property type="molecule type" value="Genomic_DNA"/>
</dbReference>
<dbReference type="PANTHER" id="PTHR24074">
    <property type="entry name" value="CO-CHAPERONE PROTEIN DJLA"/>
    <property type="match status" value="1"/>
</dbReference>
<dbReference type="Pfam" id="PF00226">
    <property type="entry name" value="DnaJ"/>
    <property type="match status" value="1"/>
</dbReference>
<reference evidence="3" key="1">
    <citation type="submission" date="2021-02" db="EMBL/GenBank/DDBJ databases">
        <authorList>
            <person name="Dougan E. K."/>
            <person name="Rhodes N."/>
            <person name="Thang M."/>
            <person name="Chan C."/>
        </authorList>
    </citation>
    <scope>NUCLEOTIDE SEQUENCE</scope>
</reference>
<protein>
    <recommendedName>
        <fullName evidence="2">J domain-containing protein</fullName>
    </recommendedName>
</protein>